<gene>
    <name evidence="2" type="ORF">A8M32_06270</name>
</gene>
<dbReference type="AlphaFoldDB" id="A0A1E3VF81"/>
<comment type="caution">
    <text evidence="2">The sequence shown here is derived from an EMBL/GenBank/DDBJ whole genome shotgun (WGS) entry which is preliminary data.</text>
</comment>
<sequence>MISAATHEAPYVLDGLLHHGSNLSIMEHYTDTGGATDHVFAFCAMLGFRFCPRLRDFPDRRLIPIDHLAS</sequence>
<organism evidence="2 3">
    <name type="scientific">Sinorhizobium alkalisoli</name>
    <dbReference type="NCBI Taxonomy" id="1752398"/>
    <lineage>
        <taxon>Bacteria</taxon>
        <taxon>Pseudomonadati</taxon>
        <taxon>Pseudomonadota</taxon>
        <taxon>Alphaproteobacteria</taxon>
        <taxon>Hyphomicrobiales</taxon>
        <taxon>Rhizobiaceae</taxon>
        <taxon>Sinorhizobium/Ensifer group</taxon>
        <taxon>Sinorhizobium</taxon>
    </lineage>
</organism>
<evidence type="ECO:0000259" key="1">
    <source>
        <dbReference type="Pfam" id="PF01526"/>
    </source>
</evidence>
<dbReference type="EMBL" id="LYBW01000047">
    <property type="protein sequence ID" value="ODR92242.1"/>
    <property type="molecule type" value="Genomic_DNA"/>
</dbReference>
<dbReference type="GO" id="GO:0004803">
    <property type="term" value="F:transposase activity"/>
    <property type="evidence" value="ECO:0007669"/>
    <property type="project" value="InterPro"/>
</dbReference>
<keyword evidence="3" id="KW-1185">Reference proteome</keyword>
<evidence type="ECO:0000313" key="3">
    <source>
        <dbReference type="Proteomes" id="UP000094342"/>
    </source>
</evidence>
<evidence type="ECO:0000313" key="2">
    <source>
        <dbReference type="EMBL" id="ODR92242.1"/>
    </source>
</evidence>
<proteinExistence type="predicted"/>
<feature type="domain" description="Tn3 transposase DDE" evidence="1">
    <location>
        <begin position="2"/>
        <end position="67"/>
    </location>
</feature>
<dbReference type="STRING" id="1752398.A8M32_06270"/>
<dbReference type="Proteomes" id="UP000094342">
    <property type="component" value="Unassembled WGS sequence"/>
</dbReference>
<dbReference type="InterPro" id="IPR002513">
    <property type="entry name" value="Tn3_Tnp_DDE_dom"/>
</dbReference>
<reference evidence="3" key="1">
    <citation type="submission" date="2016-05" db="EMBL/GenBank/DDBJ databases">
        <authorList>
            <person name="Li Y."/>
        </authorList>
    </citation>
    <scope>NUCLEOTIDE SEQUENCE [LARGE SCALE GENOMIC DNA]</scope>
    <source>
        <strain evidence="3">YIC4027</strain>
    </source>
</reference>
<protein>
    <recommendedName>
        <fullName evidence="1">Tn3 transposase DDE domain-containing protein</fullName>
    </recommendedName>
</protein>
<name>A0A1E3VF81_9HYPH</name>
<dbReference type="GO" id="GO:0006313">
    <property type="term" value="P:DNA transposition"/>
    <property type="evidence" value="ECO:0007669"/>
    <property type="project" value="InterPro"/>
</dbReference>
<accession>A0A1E3VF81</accession>
<dbReference type="Pfam" id="PF01526">
    <property type="entry name" value="DDE_Tnp_Tn3"/>
    <property type="match status" value="1"/>
</dbReference>